<dbReference type="EMBL" id="MKKU01000367">
    <property type="protein sequence ID" value="RNF14362.1"/>
    <property type="molecule type" value="Genomic_DNA"/>
</dbReference>
<keyword evidence="2" id="KW-1185">Reference proteome</keyword>
<dbReference type="OrthoDB" id="247008at2759"/>
<proteinExistence type="predicted"/>
<accession>A0A422P9J2</accession>
<evidence type="ECO:0000313" key="1">
    <source>
        <dbReference type="EMBL" id="RNF14362.1"/>
    </source>
</evidence>
<dbReference type="GeneID" id="40319531"/>
<evidence type="ECO:0000313" key="2">
    <source>
        <dbReference type="Proteomes" id="UP000284403"/>
    </source>
</evidence>
<organism evidence="1 2">
    <name type="scientific">Trypanosoma conorhini</name>
    <dbReference type="NCBI Taxonomy" id="83891"/>
    <lineage>
        <taxon>Eukaryota</taxon>
        <taxon>Discoba</taxon>
        <taxon>Euglenozoa</taxon>
        <taxon>Kinetoplastea</taxon>
        <taxon>Metakinetoplastina</taxon>
        <taxon>Trypanosomatida</taxon>
        <taxon>Trypanosomatidae</taxon>
        <taxon>Trypanosoma</taxon>
    </lineage>
</organism>
<name>A0A422P9J2_9TRYP</name>
<gene>
    <name evidence="1" type="ORF">Tco025E_05920</name>
</gene>
<comment type="caution">
    <text evidence="1">The sequence shown here is derived from an EMBL/GenBank/DDBJ whole genome shotgun (WGS) entry which is preliminary data.</text>
</comment>
<reference evidence="1 2" key="1">
    <citation type="journal article" date="2018" name="BMC Genomics">
        <title>Genomic comparison of Trypanosoma conorhini and Trypanosoma rangeli to Trypanosoma cruzi strains of high and low virulence.</title>
        <authorList>
            <person name="Bradwell K.R."/>
            <person name="Koparde V.N."/>
            <person name="Matveyev A.V."/>
            <person name="Serrano M.G."/>
            <person name="Alves J.M."/>
            <person name="Parikh H."/>
            <person name="Huang B."/>
            <person name="Lee V."/>
            <person name="Espinosa-Alvarez O."/>
            <person name="Ortiz P.A."/>
            <person name="Costa-Martins A.G."/>
            <person name="Teixeira M.M."/>
            <person name="Buck G.A."/>
        </authorList>
    </citation>
    <scope>NUCLEOTIDE SEQUENCE [LARGE SCALE GENOMIC DNA]</scope>
    <source>
        <strain evidence="1 2">025E</strain>
    </source>
</reference>
<protein>
    <submittedName>
        <fullName evidence="1">Uncharacterized protein</fullName>
    </submittedName>
</protein>
<dbReference type="AlphaFoldDB" id="A0A422P9J2"/>
<dbReference type="RefSeq" id="XP_029227129.1">
    <property type="nucleotide sequence ID" value="XM_029372810.1"/>
</dbReference>
<dbReference type="Proteomes" id="UP000284403">
    <property type="component" value="Unassembled WGS sequence"/>
</dbReference>
<sequence>MGHARPIGGPSAASDALCLLRAELLEVAHERKVAVLALERQRLLFFQNACEAQLLVACPEREELFWQIWWKKKLPLHQAKLFTRAVPQRLILEAERVSHAKGAVSQLLRCSPHLQLYLERGKGAPGGVHGRGRECHCFSSQCWGGAAVLPCPLRC</sequence>